<gene>
    <name evidence="4" type="ORF">A8926_4776</name>
</gene>
<dbReference type="NCBIfam" id="NF033580">
    <property type="entry name" value="transpos_IS5_3"/>
    <property type="match status" value="1"/>
</dbReference>
<dbReference type="Pfam" id="PF13340">
    <property type="entry name" value="DUF4096"/>
    <property type="match status" value="1"/>
</dbReference>
<evidence type="ECO:0000313" key="5">
    <source>
        <dbReference type="Proteomes" id="UP000233786"/>
    </source>
</evidence>
<dbReference type="EMBL" id="PJNB01000001">
    <property type="protein sequence ID" value="PKW16876.1"/>
    <property type="molecule type" value="Genomic_DNA"/>
</dbReference>
<name>A0A2N3Y1S3_SACSN</name>
<proteinExistence type="predicted"/>
<feature type="region of interest" description="Disordered" evidence="1">
    <location>
        <begin position="1"/>
        <end position="33"/>
    </location>
</feature>
<sequence length="291" mass="33128">MGRGDLTNEQWAKMEPLLPKGKKSGRPPKHPKRQLINGIRFRVRTGVQWRDLPERYGPWQTVYGLFRRWQRDGTWKRILTRLQAQADAEGLITWDVSVDSTVARAHQHAAGARKKGAEQREPPGGVDTEPDDHGIGRSRGGLTTKLHMATEQGQKPLSLVVTAGQRGDSPQFQPVLERISVPRTGRGRARTRPDRVLGDKAYGSRANRSYLRRRGIRCTIPEKADQIRHRKNRGSRGGRRPAFDTEIYKQRHAVECGINRLKRNRAVATRYDKLAVRYEATVVIASINEWL</sequence>
<comment type="caution">
    <text evidence="4">The sequence shown here is derived from an EMBL/GenBank/DDBJ whole genome shotgun (WGS) entry which is preliminary data.</text>
</comment>
<accession>A0A2N3Y1S3</accession>
<feature type="domain" description="Transposase IS4-like" evidence="2">
    <location>
        <begin position="96"/>
        <end position="276"/>
    </location>
</feature>
<feature type="region of interest" description="Disordered" evidence="1">
    <location>
        <begin position="105"/>
        <end position="136"/>
    </location>
</feature>
<dbReference type="GO" id="GO:0006313">
    <property type="term" value="P:DNA transposition"/>
    <property type="evidence" value="ECO:0007669"/>
    <property type="project" value="InterPro"/>
</dbReference>
<dbReference type="PANTHER" id="PTHR30007">
    <property type="entry name" value="PHP DOMAIN PROTEIN"/>
    <property type="match status" value="1"/>
</dbReference>
<feature type="compositionally biased region" description="Basic residues" evidence="1">
    <location>
        <begin position="105"/>
        <end position="114"/>
    </location>
</feature>
<protein>
    <submittedName>
        <fullName evidence="4">Transposase</fullName>
    </submittedName>
</protein>
<evidence type="ECO:0000259" key="2">
    <source>
        <dbReference type="Pfam" id="PF01609"/>
    </source>
</evidence>
<dbReference type="AlphaFoldDB" id="A0A2N3Y1S3"/>
<dbReference type="GO" id="GO:0003677">
    <property type="term" value="F:DNA binding"/>
    <property type="evidence" value="ECO:0007669"/>
    <property type="project" value="InterPro"/>
</dbReference>
<reference evidence="4" key="1">
    <citation type="submission" date="2017-12" db="EMBL/GenBank/DDBJ databases">
        <title>Sequencing the genomes of 1000 Actinobacteria strains.</title>
        <authorList>
            <person name="Klenk H.-P."/>
        </authorList>
    </citation>
    <scope>NUCLEOTIDE SEQUENCE [LARGE SCALE GENOMIC DNA]</scope>
    <source>
        <strain evidence="4">DSM 44228</strain>
    </source>
</reference>
<dbReference type="Proteomes" id="UP000233786">
    <property type="component" value="Unassembled WGS sequence"/>
</dbReference>
<organism evidence="4 5">
    <name type="scientific">Saccharopolyspora spinosa</name>
    <dbReference type="NCBI Taxonomy" id="60894"/>
    <lineage>
        <taxon>Bacteria</taxon>
        <taxon>Bacillati</taxon>
        <taxon>Actinomycetota</taxon>
        <taxon>Actinomycetes</taxon>
        <taxon>Pseudonocardiales</taxon>
        <taxon>Pseudonocardiaceae</taxon>
        <taxon>Saccharopolyspora</taxon>
    </lineage>
</organism>
<dbReference type="GO" id="GO:0004803">
    <property type="term" value="F:transposase activity"/>
    <property type="evidence" value="ECO:0007669"/>
    <property type="project" value="InterPro"/>
</dbReference>
<dbReference type="Pfam" id="PF01609">
    <property type="entry name" value="DDE_Tnp_1"/>
    <property type="match status" value="1"/>
</dbReference>
<dbReference type="InterPro" id="IPR025161">
    <property type="entry name" value="IS402-like_dom"/>
</dbReference>
<dbReference type="InterPro" id="IPR002559">
    <property type="entry name" value="Transposase_11"/>
</dbReference>
<feature type="domain" description="Insertion element IS402-like" evidence="3">
    <location>
        <begin position="6"/>
        <end position="78"/>
    </location>
</feature>
<dbReference type="PANTHER" id="PTHR30007:SF1">
    <property type="entry name" value="BLR1914 PROTEIN"/>
    <property type="match status" value="1"/>
</dbReference>
<evidence type="ECO:0000259" key="3">
    <source>
        <dbReference type="Pfam" id="PF13340"/>
    </source>
</evidence>
<evidence type="ECO:0000256" key="1">
    <source>
        <dbReference type="SAM" id="MobiDB-lite"/>
    </source>
</evidence>
<evidence type="ECO:0000313" key="4">
    <source>
        <dbReference type="EMBL" id="PKW16876.1"/>
    </source>
</evidence>
<feature type="compositionally biased region" description="Basic residues" evidence="1">
    <location>
        <begin position="20"/>
        <end position="33"/>
    </location>
</feature>
<keyword evidence="5" id="KW-1185">Reference proteome</keyword>